<protein>
    <recommendedName>
        <fullName evidence="3">dolichyl-P-Man:Man5GlcNAc2-PP-dolichol alpha-1,3-mannosyltransferase</fullName>
        <ecNumber evidence="3">2.4.1.258</ecNumber>
    </recommendedName>
</protein>
<dbReference type="PANTHER" id="PTHR12646:SF0">
    <property type="entry name" value="DOL-P-MAN:MAN(5)GLCNAC(2)-PP-DOL ALPHA-1,3-MANNOSYLTRANSFERASE"/>
    <property type="match status" value="1"/>
</dbReference>
<dbReference type="AlphaFoldDB" id="A0A4Y7NLV7"/>
<dbReference type="GO" id="GO:0052925">
    <property type="term" value="F:dol-P-Man:Man(5)GlcNAc(2)-PP-Dol alpha-1,3-mannosyltransferase activity"/>
    <property type="evidence" value="ECO:0007669"/>
    <property type="project" value="UniProtKB-EC"/>
</dbReference>
<comment type="catalytic activity">
    <reaction evidence="10">
        <text>an alpha-D-Man-(1-&gt;2)-alpha-D-Man-(1-&gt;2)-alpha-D-Man-(1-&gt;3)-[alpha-D-Man-(1-&gt;6)]-beta-D-Man-(1-&gt;4)-beta-D-GlcNAc-(1-&gt;4)-alpha-D-GlcNAc-diphospho-di-trans,poly-cis-dolichol + a di-trans,poly-cis-dolichyl beta-D-mannosyl phosphate = an alpha-D-Man-(1-&gt;2)-alpha-D-Man-(1-&gt;2)-alpha-D-Man-(1-&gt;3)-[alpha-D-Man-(1-&gt;3)-alpha-D-Man-(1-&gt;6)]-beta-D-Man-(1-&gt;4)-beta-D-GlcNAc-(1-&gt;4)-alpha-D-GlcNAc-diphospho-di-trans,poly-cis-dolichol + a di-trans,poly-cis-dolichyl phosphate + H(+)</text>
        <dbReference type="Rhea" id="RHEA:29527"/>
        <dbReference type="Rhea" id="RHEA-COMP:19498"/>
        <dbReference type="Rhea" id="RHEA-COMP:19501"/>
        <dbReference type="Rhea" id="RHEA-COMP:19516"/>
        <dbReference type="Rhea" id="RHEA-COMP:19517"/>
        <dbReference type="ChEBI" id="CHEBI:15378"/>
        <dbReference type="ChEBI" id="CHEBI:57683"/>
        <dbReference type="ChEBI" id="CHEBI:58211"/>
        <dbReference type="ChEBI" id="CHEBI:132515"/>
        <dbReference type="ChEBI" id="CHEBI:132516"/>
        <dbReference type="EC" id="2.4.1.258"/>
    </reaction>
    <physiologicalReaction direction="left-to-right" evidence="10">
        <dbReference type="Rhea" id="RHEA:29528"/>
    </physiologicalReaction>
</comment>
<dbReference type="Pfam" id="PF05208">
    <property type="entry name" value="ALG3"/>
    <property type="match status" value="1"/>
</dbReference>
<feature type="transmembrane region" description="Helical" evidence="11">
    <location>
        <begin position="187"/>
        <end position="209"/>
    </location>
</feature>
<keyword evidence="9 11" id="KW-0472">Membrane</keyword>
<accession>A0A4Y7NLV7</accession>
<keyword evidence="8 11" id="KW-1133">Transmembrane helix</keyword>
<feature type="transmembrane region" description="Helical" evidence="11">
    <location>
        <begin position="314"/>
        <end position="333"/>
    </location>
</feature>
<dbReference type="GO" id="GO:0005789">
    <property type="term" value="C:endoplasmic reticulum membrane"/>
    <property type="evidence" value="ECO:0007669"/>
    <property type="project" value="UniProtKB-SubCell"/>
</dbReference>
<evidence type="ECO:0000256" key="4">
    <source>
        <dbReference type="ARBA" id="ARBA00022676"/>
    </source>
</evidence>
<keyword evidence="6 11" id="KW-0812">Transmembrane</keyword>
<organism evidence="12">
    <name type="scientific">Scapholeberis mucronata</name>
    <dbReference type="NCBI Taxonomy" id="202097"/>
    <lineage>
        <taxon>Eukaryota</taxon>
        <taxon>Metazoa</taxon>
        <taxon>Ecdysozoa</taxon>
        <taxon>Arthropoda</taxon>
        <taxon>Crustacea</taxon>
        <taxon>Branchiopoda</taxon>
        <taxon>Diplostraca</taxon>
        <taxon>Cladocera</taxon>
        <taxon>Anomopoda</taxon>
        <taxon>Daphniidae</taxon>
        <taxon>Scapholeberis</taxon>
    </lineage>
</organism>
<keyword evidence="7" id="KW-0256">Endoplasmic reticulum</keyword>
<dbReference type="PANTHER" id="PTHR12646">
    <property type="entry name" value="NOT56 - RELATED"/>
    <property type="match status" value="1"/>
</dbReference>
<name>A0A4Y7NLV7_9CRUS</name>
<evidence type="ECO:0000256" key="8">
    <source>
        <dbReference type="ARBA" id="ARBA00022989"/>
    </source>
</evidence>
<dbReference type="InterPro" id="IPR007873">
    <property type="entry name" value="Glycosyltransferase_ALG3"/>
</dbReference>
<sequence>MVVAECFVNVLIIQRVPYTEIDWGAYMQEVEGALNGTWDYSKLKGDTGPLVYPAGFVYVFSILYYMTNYGRNIRLAQYIFSGIYVLTLALVFRLYSKSKKVPPYMLIFICCTSYRIHSIYVLRLFNDPVAMLFLYASLNLFMDGNWTMGSIIYSFAVSIKMNILLFAPALLLAYIATLGLKGTIKQLGICAGLQVLLGAPFILTDPIAYLKGSFDLGRVFLYEWTVNWRFLPEDVFLHPGFHVFLLLIHIALLAVFSRHWYRYLASFAKLQPFGIGIVSQLFLLPFFTANLIGVAVSRSLHYQFYVWYFHSLPYLLWCTPYSVWLRLCILGLIEMSWNTYPSTSVSSAMLHICHLLLIVGIFIKKSETKPLEVENRKAM</sequence>
<dbReference type="EC" id="2.4.1.258" evidence="3"/>
<proteinExistence type="evidence at transcript level"/>
<evidence type="ECO:0000256" key="5">
    <source>
        <dbReference type="ARBA" id="ARBA00022679"/>
    </source>
</evidence>
<feature type="transmembrane region" description="Helical" evidence="11">
    <location>
        <begin position="273"/>
        <end position="294"/>
    </location>
</feature>
<gene>
    <name evidence="12" type="primary">EOG090X04XE</name>
</gene>
<evidence type="ECO:0000256" key="2">
    <source>
        <dbReference type="ARBA" id="ARBA00004922"/>
    </source>
</evidence>
<evidence type="ECO:0000256" key="3">
    <source>
        <dbReference type="ARBA" id="ARBA00011964"/>
    </source>
</evidence>
<comment type="subcellular location">
    <subcellularLocation>
        <location evidence="1">Endoplasmic reticulum membrane</location>
        <topology evidence="1">Multi-pass membrane protein</topology>
    </subcellularLocation>
</comment>
<reference evidence="12" key="1">
    <citation type="submission" date="2018-08" db="EMBL/GenBank/DDBJ databases">
        <authorList>
            <person name="Cornetti L."/>
        </authorList>
    </citation>
    <scope>NUCLEOTIDE SEQUENCE</scope>
    <source>
        <strain evidence="12">BE-ASS</strain>
    </source>
</reference>
<dbReference type="EMBL" id="LR023958">
    <property type="protein sequence ID" value="SVE93577.1"/>
    <property type="molecule type" value="mRNA"/>
</dbReference>
<evidence type="ECO:0000313" key="12">
    <source>
        <dbReference type="EMBL" id="SVE93577.1"/>
    </source>
</evidence>
<feature type="transmembrane region" description="Helical" evidence="11">
    <location>
        <begin position="241"/>
        <end position="261"/>
    </location>
</feature>
<evidence type="ECO:0000256" key="9">
    <source>
        <dbReference type="ARBA" id="ARBA00023136"/>
    </source>
</evidence>
<feature type="transmembrane region" description="Helical" evidence="11">
    <location>
        <begin position="50"/>
        <end position="66"/>
    </location>
</feature>
<evidence type="ECO:0000256" key="6">
    <source>
        <dbReference type="ARBA" id="ARBA00022692"/>
    </source>
</evidence>
<feature type="transmembrane region" description="Helical" evidence="11">
    <location>
        <begin position="152"/>
        <end position="175"/>
    </location>
</feature>
<evidence type="ECO:0000256" key="11">
    <source>
        <dbReference type="SAM" id="Phobius"/>
    </source>
</evidence>
<evidence type="ECO:0000256" key="7">
    <source>
        <dbReference type="ARBA" id="ARBA00022824"/>
    </source>
</evidence>
<keyword evidence="5" id="KW-0808">Transferase</keyword>
<comment type="pathway">
    <text evidence="2">Protein modification; protein glycosylation.</text>
</comment>
<feature type="transmembrane region" description="Helical" evidence="11">
    <location>
        <begin position="78"/>
        <end position="95"/>
    </location>
</feature>
<feature type="transmembrane region" description="Helical" evidence="11">
    <location>
        <begin position="345"/>
        <end position="363"/>
    </location>
</feature>
<evidence type="ECO:0000256" key="1">
    <source>
        <dbReference type="ARBA" id="ARBA00004477"/>
    </source>
</evidence>
<keyword evidence="4" id="KW-0328">Glycosyltransferase</keyword>
<evidence type="ECO:0000256" key="10">
    <source>
        <dbReference type="ARBA" id="ARBA00049506"/>
    </source>
</evidence>